<dbReference type="Gene3D" id="3.90.220.20">
    <property type="entry name" value="DNA methylase specificity domains"/>
    <property type="match status" value="1"/>
</dbReference>
<keyword evidence="3" id="KW-0255">Endonuclease</keyword>
<dbReference type="InterPro" id="IPR052021">
    <property type="entry name" value="Type-I_RS_S_subunit"/>
</dbReference>
<keyword evidence="1" id="KW-0680">Restriction system</keyword>
<dbReference type="CDD" id="cd17249">
    <property type="entry name" value="RMtype1_S_EcoR124I-TRD2-CR2_like"/>
    <property type="match status" value="1"/>
</dbReference>
<keyword evidence="3" id="KW-0378">Hydrolase</keyword>
<protein>
    <submittedName>
        <fullName evidence="3">Restriction endonuclease S subunit</fullName>
    </submittedName>
</protein>
<dbReference type="GO" id="GO:0004519">
    <property type="term" value="F:endonuclease activity"/>
    <property type="evidence" value="ECO:0007669"/>
    <property type="project" value="UniProtKB-KW"/>
</dbReference>
<sequence length="263" mass="28735">MARDDFLAFSIPAPTTDRLTLIGLLEALDSKIAVNDRTILTCIELASSLLQHETRTNETTNISLKEAAFWLSGGTPKTSEASYWSGDLPWISASSLKSFLIGDSERRLTAIGASSGTKVVPPGTTICIVRGMSLKTEFRMGITTREVAFGQDCKAFIPRGHITPHVFAYSLWNNQTNVLKLVDEAGHGTGRLDSELLGAIQLAIPSKERIGPLEERLAQLTRLGEIRRQESMRLGRLRDTLLPKLMSGQVGTSDAEKVVEDPV</sequence>
<dbReference type="PANTHER" id="PTHR30408:SF13">
    <property type="entry name" value="TYPE I RESTRICTION ENZYME HINDI SPECIFICITY SUBUNIT"/>
    <property type="match status" value="1"/>
</dbReference>
<comment type="caution">
    <text evidence="3">The sequence shown here is derived from an EMBL/GenBank/DDBJ whole genome shotgun (WGS) entry which is preliminary data.</text>
</comment>
<evidence type="ECO:0000313" key="3">
    <source>
        <dbReference type="EMBL" id="NYE10099.1"/>
    </source>
</evidence>
<dbReference type="GO" id="GO:0009307">
    <property type="term" value="P:DNA restriction-modification system"/>
    <property type="evidence" value="ECO:0007669"/>
    <property type="project" value="UniProtKB-KW"/>
</dbReference>
<gene>
    <name evidence="3" type="ORF">BJ999_000395</name>
</gene>
<accession>A0A7Y9G4Z7</accession>
<dbReference type="GO" id="GO:0003677">
    <property type="term" value="F:DNA binding"/>
    <property type="evidence" value="ECO:0007669"/>
    <property type="project" value="UniProtKB-KW"/>
</dbReference>
<keyword evidence="2" id="KW-0238">DNA-binding</keyword>
<keyword evidence="4" id="KW-1185">Reference proteome</keyword>
<dbReference type="RefSeq" id="WP_179831659.1">
    <property type="nucleotide sequence ID" value="NZ_BMRD01000005.1"/>
</dbReference>
<dbReference type="AlphaFoldDB" id="A0A7Y9G4Z7"/>
<evidence type="ECO:0000313" key="4">
    <source>
        <dbReference type="Proteomes" id="UP000591272"/>
    </source>
</evidence>
<dbReference type="SUPFAM" id="SSF116734">
    <property type="entry name" value="DNA methylase specificity domain"/>
    <property type="match status" value="1"/>
</dbReference>
<evidence type="ECO:0000256" key="1">
    <source>
        <dbReference type="ARBA" id="ARBA00022747"/>
    </source>
</evidence>
<keyword evidence="3" id="KW-0540">Nuclease</keyword>
<dbReference type="InterPro" id="IPR044946">
    <property type="entry name" value="Restrct_endonuc_typeI_TRD_sf"/>
</dbReference>
<dbReference type="EMBL" id="JACCBT010000001">
    <property type="protein sequence ID" value="NYE10099.1"/>
    <property type="molecule type" value="Genomic_DNA"/>
</dbReference>
<reference evidence="3 4" key="1">
    <citation type="submission" date="2020-07" db="EMBL/GenBank/DDBJ databases">
        <title>Sequencing the genomes of 1000 actinobacteria strains.</title>
        <authorList>
            <person name="Klenk H.-P."/>
        </authorList>
    </citation>
    <scope>NUCLEOTIDE SEQUENCE [LARGE SCALE GENOMIC DNA]</scope>
    <source>
        <strain evidence="3 4">DSM 43461</strain>
    </source>
</reference>
<evidence type="ECO:0000256" key="2">
    <source>
        <dbReference type="ARBA" id="ARBA00023125"/>
    </source>
</evidence>
<name>A0A7Y9G4Z7_9ACTN</name>
<proteinExistence type="predicted"/>
<dbReference type="PANTHER" id="PTHR30408">
    <property type="entry name" value="TYPE-1 RESTRICTION ENZYME ECOKI SPECIFICITY PROTEIN"/>
    <property type="match status" value="1"/>
</dbReference>
<organism evidence="3 4">
    <name type="scientific">Actinomadura citrea</name>
    <dbReference type="NCBI Taxonomy" id="46158"/>
    <lineage>
        <taxon>Bacteria</taxon>
        <taxon>Bacillati</taxon>
        <taxon>Actinomycetota</taxon>
        <taxon>Actinomycetes</taxon>
        <taxon>Streptosporangiales</taxon>
        <taxon>Thermomonosporaceae</taxon>
        <taxon>Actinomadura</taxon>
    </lineage>
</organism>
<dbReference type="Proteomes" id="UP000591272">
    <property type="component" value="Unassembled WGS sequence"/>
</dbReference>